<feature type="compositionally biased region" description="Polar residues" evidence="1">
    <location>
        <begin position="17"/>
        <end position="39"/>
    </location>
</feature>
<evidence type="ECO:0000256" key="1">
    <source>
        <dbReference type="SAM" id="MobiDB-lite"/>
    </source>
</evidence>
<dbReference type="Proteomes" id="UP001295469">
    <property type="component" value="Chromosome C05"/>
</dbReference>
<sequence length="115" mass="12581">WKKKESASTPKLRIWGNSKSSRESSVLPNQRASSSGHQLSSDKKKASTSSDASQEHLTVFERLGQKENSPIQETGESEKSQEGLSSKGSQSPPSTWLALGQFLGKETKNLRPPQL</sequence>
<name>A0A816L7G9_BRANA</name>
<feature type="compositionally biased region" description="Polar residues" evidence="1">
    <location>
        <begin position="82"/>
        <end position="94"/>
    </location>
</feature>
<feature type="non-terminal residue" evidence="2">
    <location>
        <position position="1"/>
    </location>
</feature>
<protein>
    <submittedName>
        <fullName evidence="2">(rape) hypothetical protein</fullName>
    </submittedName>
</protein>
<dbReference type="EMBL" id="HG994369">
    <property type="protein sequence ID" value="CAF1930057.1"/>
    <property type="molecule type" value="Genomic_DNA"/>
</dbReference>
<feature type="region of interest" description="Disordered" evidence="1">
    <location>
        <begin position="1"/>
        <end position="115"/>
    </location>
</feature>
<evidence type="ECO:0000313" key="2">
    <source>
        <dbReference type="EMBL" id="CAF1930057.1"/>
    </source>
</evidence>
<organism evidence="2">
    <name type="scientific">Brassica napus</name>
    <name type="common">Rape</name>
    <dbReference type="NCBI Taxonomy" id="3708"/>
    <lineage>
        <taxon>Eukaryota</taxon>
        <taxon>Viridiplantae</taxon>
        <taxon>Streptophyta</taxon>
        <taxon>Embryophyta</taxon>
        <taxon>Tracheophyta</taxon>
        <taxon>Spermatophyta</taxon>
        <taxon>Magnoliopsida</taxon>
        <taxon>eudicotyledons</taxon>
        <taxon>Gunneridae</taxon>
        <taxon>Pentapetalae</taxon>
        <taxon>rosids</taxon>
        <taxon>malvids</taxon>
        <taxon>Brassicales</taxon>
        <taxon>Brassicaceae</taxon>
        <taxon>Brassiceae</taxon>
        <taxon>Brassica</taxon>
    </lineage>
</organism>
<reference evidence="2" key="1">
    <citation type="submission" date="2021-01" db="EMBL/GenBank/DDBJ databases">
        <authorList>
            <consortium name="Genoscope - CEA"/>
            <person name="William W."/>
        </authorList>
    </citation>
    <scope>NUCLEOTIDE SEQUENCE</scope>
</reference>
<proteinExistence type="predicted"/>
<dbReference type="AlphaFoldDB" id="A0A816L7G9"/>
<accession>A0A816L7G9</accession>
<gene>
    <name evidence="2" type="ORF">DARMORV10_C05P36650.1</name>
</gene>